<organism evidence="2 3">
    <name type="scientific">Clostridium paridis</name>
    <dbReference type="NCBI Taxonomy" id="2803863"/>
    <lineage>
        <taxon>Bacteria</taxon>
        <taxon>Bacillati</taxon>
        <taxon>Bacillota</taxon>
        <taxon>Clostridia</taxon>
        <taxon>Eubacteriales</taxon>
        <taxon>Clostridiaceae</taxon>
        <taxon>Clostridium</taxon>
    </lineage>
</organism>
<evidence type="ECO:0000313" key="2">
    <source>
        <dbReference type="EMBL" id="MBL4931225.1"/>
    </source>
</evidence>
<evidence type="ECO:0000313" key="3">
    <source>
        <dbReference type="Proteomes" id="UP000623681"/>
    </source>
</evidence>
<accession>A0A937FE68</accession>
<feature type="signal peptide" evidence="1">
    <location>
        <begin position="1"/>
        <end position="24"/>
    </location>
</feature>
<dbReference type="RefSeq" id="WP_202766593.1">
    <property type="nucleotide sequence ID" value="NZ_JAESWA010000017.1"/>
</dbReference>
<reference evidence="2" key="1">
    <citation type="submission" date="2021-01" db="EMBL/GenBank/DDBJ databases">
        <title>Genome public.</title>
        <authorList>
            <person name="Liu C."/>
            <person name="Sun Q."/>
        </authorList>
    </citation>
    <scope>NUCLEOTIDE SEQUENCE</scope>
    <source>
        <strain evidence="2">YIM B02565</strain>
    </source>
</reference>
<dbReference type="PROSITE" id="PS51257">
    <property type="entry name" value="PROKAR_LIPOPROTEIN"/>
    <property type="match status" value="1"/>
</dbReference>
<sequence length="178" mass="20289">MKLKITSLLMIFAFCISFIGCTQSQSDNINGKQIGKNIENALSMPDKIIIYSNNTSKVLDKTNSDFKKLVDLTNSRFHNKLSTSQDIIDDTTIESMKKDGLGMEFIYSNEQDLSIKGDGFQPFKYHKLYFQLTSEKYGNAQGSSVHTLQYGDKDHYKDCSRGPLRYSEELIKIVENLK</sequence>
<keyword evidence="1" id="KW-0732">Signal</keyword>
<comment type="caution">
    <text evidence="2">The sequence shown here is derived from an EMBL/GenBank/DDBJ whole genome shotgun (WGS) entry which is preliminary data.</text>
</comment>
<evidence type="ECO:0008006" key="4">
    <source>
        <dbReference type="Google" id="ProtNLM"/>
    </source>
</evidence>
<dbReference type="EMBL" id="JAESWA010000017">
    <property type="protein sequence ID" value="MBL4931225.1"/>
    <property type="molecule type" value="Genomic_DNA"/>
</dbReference>
<dbReference type="AlphaFoldDB" id="A0A937FE68"/>
<proteinExistence type="predicted"/>
<gene>
    <name evidence="2" type="ORF">JK634_05360</name>
</gene>
<protein>
    <recommendedName>
        <fullName evidence="4">Lipoprotein</fullName>
    </recommendedName>
</protein>
<dbReference type="Proteomes" id="UP000623681">
    <property type="component" value="Unassembled WGS sequence"/>
</dbReference>
<feature type="chain" id="PRO_5039631704" description="Lipoprotein" evidence="1">
    <location>
        <begin position="25"/>
        <end position="178"/>
    </location>
</feature>
<evidence type="ECO:0000256" key="1">
    <source>
        <dbReference type="SAM" id="SignalP"/>
    </source>
</evidence>
<name>A0A937FE68_9CLOT</name>
<keyword evidence="3" id="KW-1185">Reference proteome</keyword>